<feature type="region of interest" description="Disordered" evidence="1">
    <location>
        <begin position="62"/>
        <end position="91"/>
    </location>
</feature>
<feature type="chain" id="PRO_5046390496" description="Secreted protein" evidence="2">
    <location>
        <begin position="26"/>
        <end position="91"/>
    </location>
</feature>
<accession>A0ABT6NVR0</accession>
<sequence>MLRSTSLLGLAFVTLSALFTPGCLAEPDEPAELIWYDDEFNVCFTTGKDGKRVEVPCDSTVDAPFETQSNPPDLGCTTPDDCDRSTGDQNG</sequence>
<comment type="caution">
    <text evidence="3">The sequence shown here is derived from an EMBL/GenBank/DDBJ whole genome shotgun (WGS) entry which is preliminary data.</text>
</comment>
<feature type="compositionally biased region" description="Basic and acidic residues" evidence="1">
    <location>
        <begin position="81"/>
        <end position="91"/>
    </location>
</feature>
<protein>
    <recommendedName>
        <fullName evidence="5">Secreted protein</fullName>
    </recommendedName>
</protein>
<reference evidence="3 4" key="1">
    <citation type="submission" date="2023-04" db="EMBL/GenBank/DDBJ databases">
        <title>The genome sequence of Polyangium sorediatum DSM14670.</title>
        <authorList>
            <person name="Zhang X."/>
        </authorList>
    </citation>
    <scope>NUCLEOTIDE SEQUENCE [LARGE SCALE GENOMIC DNA]</scope>
    <source>
        <strain evidence="3 4">DSM 14670</strain>
    </source>
</reference>
<name>A0ABT6NVR0_9BACT</name>
<organism evidence="3 4">
    <name type="scientific">Polyangium sorediatum</name>
    <dbReference type="NCBI Taxonomy" id="889274"/>
    <lineage>
        <taxon>Bacteria</taxon>
        <taxon>Pseudomonadati</taxon>
        <taxon>Myxococcota</taxon>
        <taxon>Polyangia</taxon>
        <taxon>Polyangiales</taxon>
        <taxon>Polyangiaceae</taxon>
        <taxon>Polyangium</taxon>
    </lineage>
</organism>
<evidence type="ECO:0000313" key="4">
    <source>
        <dbReference type="Proteomes" id="UP001160301"/>
    </source>
</evidence>
<evidence type="ECO:0000313" key="3">
    <source>
        <dbReference type="EMBL" id="MDI1432432.1"/>
    </source>
</evidence>
<dbReference type="EMBL" id="JARZHI010000021">
    <property type="protein sequence ID" value="MDI1432432.1"/>
    <property type="molecule type" value="Genomic_DNA"/>
</dbReference>
<proteinExistence type="predicted"/>
<keyword evidence="2" id="KW-0732">Signal</keyword>
<feature type="signal peptide" evidence="2">
    <location>
        <begin position="1"/>
        <end position="25"/>
    </location>
</feature>
<gene>
    <name evidence="3" type="ORF">QHF89_23260</name>
</gene>
<evidence type="ECO:0000256" key="2">
    <source>
        <dbReference type="SAM" id="SignalP"/>
    </source>
</evidence>
<dbReference type="Proteomes" id="UP001160301">
    <property type="component" value="Unassembled WGS sequence"/>
</dbReference>
<keyword evidence="4" id="KW-1185">Reference proteome</keyword>
<dbReference type="RefSeq" id="WP_136969719.1">
    <property type="nucleotide sequence ID" value="NZ_JARZHI010000021.1"/>
</dbReference>
<evidence type="ECO:0000256" key="1">
    <source>
        <dbReference type="SAM" id="MobiDB-lite"/>
    </source>
</evidence>
<evidence type="ECO:0008006" key="5">
    <source>
        <dbReference type="Google" id="ProtNLM"/>
    </source>
</evidence>